<evidence type="ECO:0000256" key="4">
    <source>
        <dbReference type="ARBA" id="ARBA00022741"/>
    </source>
</evidence>
<evidence type="ECO:0000256" key="1">
    <source>
        <dbReference type="ARBA" id="ARBA00006692"/>
    </source>
</evidence>
<dbReference type="PROSITE" id="PS50011">
    <property type="entry name" value="PROTEIN_KINASE_DOM"/>
    <property type="match status" value="1"/>
</dbReference>
<comment type="similarity">
    <text evidence="1">Belongs to the protein kinase superfamily. CAMK Ser/Thr protein kinase family.</text>
</comment>
<dbReference type="FunFam" id="3.30.200.20:FF:000093">
    <property type="entry name" value="Putative map kinase-interacting serine/threonine-protein kinase 1"/>
    <property type="match status" value="1"/>
</dbReference>
<dbReference type="PROSITE" id="PS00107">
    <property type="entry name" value="PROTEIN_KINASE_ATP"/>
    <property type="match status" value="1"/>
</dbReference>
<keyword evidence="2" id="KW-0723">Serine/threonine-protein kinase</keyword>
<evidence type="ECO:0000256" key="5">
    <source>
        <dbReference type="ARBA" id="ARBA00022777"/>
    </source>
</evidence>
<dbReference type="PANTHER" id="PTHR24349">
    <property type="entry name" value="SERINE/THREONINE-PROTEIN KINASE"/>
    <property type="match status" value="1"/>
</dbReference>
<protein>
    <submittedName>
        <fullName evidence="8">Uncharacterized protein</fullName>
    </submittedName>
</protein>
<feature type="compositionally biased region" description="Low complexity" evidence="7">
    <location>
        <begin position="30"/>
        <end position="42"/>
    </location>
</feature>
<keyword evidence="5" id="KW-0418">Kinase</keyword>
<keyword evidence="6" id="KW-0067">ATP-binding</keyword>
<dbReference type="Gene3D" id="1.10.510.10">
    <property type="entry name" value="Transferase(Phosphotransferase) domain 1"/>
    <property type="match status" value="1"/>
</dbReference>
<organism evidence="8">
    <name type="scientific">Cyprideis torosa</name>
    <dbReference type="NCBI Taxonomy" id="163714"/>
    <lineage>
        <taxon>Eukaryota</taxon>
        <taxon>Metazoa</taxon>
        <taxon>Ecdysozoa</taxon>
        <taxon>Arthropoda</taxon>
        <taxon>Crustacea</taxon>
        <taxon>Oligostraca</taxon>
        <taxon>Ostracoda</taxon>
        <taxon>Podocopa</taxon>
        <taxon>Podocopida</taxon>
        <taxon>Cytherocopina</taxon>
        <taxon>Cytheroidea</taxon>
        <taxon>Cytherideidae</taxon>
        <taxon>Cyprideis</taxon>
    </lineage>
</organism>
<feature type="region of interest" description="Disordered" evidence="7">
    <location>
        <begin position="513"/>
        <end position="582"/>
    </location>
</feature>
<dbReference type="Pfam" id="PF00069">
    <property type="entry name" value="Pkinase"/>
    <property type="match status" value="2"/>
</dbReference>
<keyword evidence="3" id="KW-0808">Transferase</keyword>
<evidence type="ECO:0000256" key="7">
    <source>
        <dbReference type="SAM" id="MobiDB-lite"/>
    </source>
</evidence>
<dbReference type="InterPro" id="IPR050205">
    <property type="entry name" value="CDPK_Ser/Thr_kinases"/>
</dbReference>
<name>A0A7R8W880_9CRUS</name>
<dbReference type="AlphaFoldDB" id="A0A7R8W880"/>
<dbReference type="EMBL" id="OB660411">
    <property type="protein sequence ID" value="CAD7224638.1"/>
    <property type="molecule type" value="Genomic_DNA"/>
</dbReference>
<dbReference type="SUPFAM" id="SSF56112">
    <property type="entry name" value="Protein kinase-like (PK-like)"/>
    <property type="match status" value="1"/>
</dbReference>
<feature type="compositionally biased region" description="Polar residues" evidence="7">
    <location>
        <begin position="514"/>
        <end position="526"/>
    </location>
</feature>
<evidence type="ECO:0000256" key="2">
    <source>
        <dbReference type="ARBA" id="ARBA00022527"/>
    </source>
</evidence>
<feature type="compositionally biased region" description="Basic and acidic residues" evidence="7">
    <location>
        <begin position="559"/>
        <end position="572"/>
    </location>
</feature>
<proteinExistence type="inferred from homology"/>
<dbReference type="Gene3D" id="3.30.200.20">
    <property type="entry name" value="Phosphorylase Kinase, domain 1"/>
    <property type="match status" value="1"/>
</dbReference>
<feature type="compositionally biased region" description="Basic residues" evidence="7">
    <location>
        <begin position="104"/>
        <end position="113"/>
    </location>
</feature>
<dbReference type="GO" id="GO:0005524">
    <property type="term" value="F:ATP binding"/>
    <property type="evidence" value="ECO:0007669"/>
    <property type="project" value="UniProtKB-UniRule"/>
</dbReference>
<reference evidence="8" key="1">
    <citation type="submission" date="2020-11" db="EMBL/GenBank/DDBJ databases">
        <authorList>
            <person name="Tran Van P."/>
        </authorList>
    </citation>
    <scope>NUCLEOTIDE SEQUENCE</scope>
</reference>
<dbReference type="SMART" id="SM00220">
    <property type="entry name" value="S_TKc"/>
    <property type="match status" value="1"/>
</dbReference>
<accession>A0A7R8W880</accession>
<feature type="region of interest" description="Disordered" evidence="7">
    <location>
        <begin position="1"/>
        <end position="120"/>
    </location>
</feature>
<dbReference type="GO" id="GO:0004674">
    <property type="term" value="F:protein serine/threonine kinase activity"/>
    <property type="evidence" value="ECO:0007669"/>
    <property type="project" value="UniProtKB-KW"/>
</dbReference>
<keyword evidence="4" id="KW-0547">Nucleotide-binding</keyword>
<sequence length="582" mass="64605">MPLTQAIDMPGKHAHFCDHSDEGGWDSDETLTSGTPSTPTLLERASRILEQERRELERKKSSDPEEDENNGHHSHHGSSDTNGIHLTGVHSEPVIQKCEESSTRRRRRRRKRLASSSSHAPTTFKEAYELTGEVLGQGAYAAVQACVDRITRQEFAVKIIDKGPSRSRRRVFKEIEIFNHCANHPNIVNLVEYFEEDQRFFLIFEKVDGGPLLAHLQKRVAFTEHEASLIIRDLASALAFLHSKGIAHRDLKPENILCCAKDGPSLCPVKLCDFDLGSAIRCNSNGTSLISTPELLTPVTPVLPSFHPPPRGRRWYVFRRVPPSLPPSLLGRYRPPQPGTATATSVEVGSAEYMAPEVVEAFSGRADAVWYDKRCDLWSLGVVAYILLCGYPPFYGSCGMNCGWERGEACTDCQDMLFESIEGGCYCFPAKEWGNISNSAKNLIRSLLVKDPSARLSAEEVLSHPWVVNGGDKDRHLQTPHVMRKNQSAKDLSAFAESANLFNRVIEQHMSLRGGTQTPVSFSRLNSSAEGDEEEQEEPGSGSSRIMFNLGSITLSPPAERRSCKEEQKASERSGPNPLAVK</sequence>
<dbReference type="InterPro" id="IPR008271">
    <property type="entry name" value="Ser/Thr_kinase_AS"/>
</dbReference>
<dbReference type="InterPro" id="IPR011009">
    <property type="entry name" value="Kinase-like_dom_sf"/>
</dbReference>
<dbReference type="InterPro" id="IPR017441">
    <property type="entry name" value="Protein_kinase_ATP_BS"/>
</dbReference>
<evidence type="ECO:0000313" key="8">
    <source>
        <dbReference type="EMBL" id="CAD7224638.1"/>
    </source>
</evidence>
<dbReference type="PROSITE" id="PS00108">
    <property type="entry name" value="PROTEIN_KINASE_ST"/>
    <property type="match status" value="1"/>
</dbReference>
<dbReference type="InterPro" id="IPR000719">
    <property type="entry name" value="Prot_kinase_dom"/>
</dbReference>
<dbReference type="OrthoDB" id="5794026at2759"/>
<evidence type="ECO:0000256" key="6">
    <source>
        <dbReference type="ARBA" id="ARBA00022840"/>
    </source>
</evidence>
<evidence type="ECO:0000256" key="3">
    <source>
        <dbReference type="ARBA" id="ARBA00022679"/>
    </source>
</evidence>
<gene>
    <name evidence="8" type="ORF">CTOB1V02_LOCUS2595</name>
</gene>
<feature type="compositionally biased region" description="Basic and acidic residues" evidence="7">
    <location>
        <begin position="44"/>
        <end position="63"/>
    </location>
</feature>